<protein>
    <submittedName>
        <fullName evidence="1">Uncharacterized protein</fullName>
    </submittedName>
</protein>
<organism evidence="1 2">
    <name type="scientific">Novibacillus thermophilus</name>
    <dbReference type="NCBI Taxonomy" id="1471761"/>
    <lineage>
        <taxon>Bacteria</taxon>
        <taxon>Bacillati</taxon>
        <taxon>Bacillota</taxon>
        <taxon>Bacilli</taxon>
        <taxon>Bacillales</taxon>
        <taxon>Thermoactinomycetaceae</taxon>
        <taxon>Novibacillus</taxon>
    </lineage>
</organism>
<proteinExistence type="predicted"/>
<dbReference type="Proteomes" id="UP000188603">
    <property type="component" value="Chromosome"/>
</dbReference>
<reference evidence="1 2" key="1">
    <citation type="journal article" date="2015" name="Int. J. Syst. Evol. Microbiol.">
        <title>Novibacillus thermophilus gen. nov., sp. nov., a Gram-staining-negative and moderately thermophilic member of the family Thermoactinomycetaceae.</title>
        <authorList>
            <person name="Yang G."/>
            <person name="Chen J."/>
            <person name="Zhou S."/>
        </authorList>
    </citation>
    <scope>NUCLEOTIDE SEQUENCE [LARGE SCALE GENOMIC DNA]</scope>
    <source>
        <strain evidence="1 2">SG-1</strain>
    </source>
</reference>
<dbReference type="STRING" id="1471761.B0W44_14320"/>
<gene>
    <name evidence="1" type="ORF">B0W44_14320</name>
</gene>
<accession>A0A1U9K9Q4</accession>
<keyword evidence="2" id="KW-1185">Reference proteome</keyword>
<name>A0A1U9K9Q4_9BACL</name>
<evidence type="ECO:0000313" key="1">
    <source>
        <dbReference type="EMBL" id="AQS56746.1"/>
    </source>
</evidence>
<evidence type="ECO:0000313" key="2">
    <source>
        <dbReference type="Proteomes" id="UP000188603"/>
    </source>
</evidence>
<dbReference type="KEGG" id="ntr:B0W44_14320"/>
<dbReference type="EMBL" id="CP019699">
    <property type="protein sequence ID" value="AQS56746.1"/>
    <property type="molecule type" value="Genomic_DNA"/>
</dbReference>
<dbReference type="AlphaFoldDB" id="A0A1U9K9Q4"/>
<sequence>MLVSWLHSLDPSLSKHLQELGIAPQWVEEKVNEQCCASLAYRHRLTNGDWMETSRPRFHIRIDAECSSCHR</sequence>